<comment type="caution">
    <text evidence="2">The sequence shown here is derived from an EMBL/GenBank/DDBJ whole genome shotgun (WGS) entry which is preliminary data.</text>
</comment>
<keyword evidence="1" id="KW-0472">Membrane</keyword>
<dbReference type="AlphaFoldDB" id="C0EU77"/>
<dbReference type="Proteomes" id="UP000003174">
    <property type="component" value="Unassembled WGS sequence"/>
</dbReference>
<dbReference type="EMBL" id="ACEP01000049">
    <property type="protein sequence ID" value="EEG37179.1"/>
    <property type="molecule type" value="Genomic_DNA"/>
</dbReference>
<name>C0EU77_9FIRM</name>
<evidence type="ECO:0000313" key="2">
    <source>
        <dbReference type="EMBL" id="EEG37179.1"/>
    </source>
</evidence>
<keyword evidence="1" id="KW-0812">Transmembrane</keyword>
<organism evidence="2 3">
    <name type="scientific">Anaerobutyricum hallii DSM 3353</name>
    <dbReference type="NCBI Taxonomy" id="411469"/>
    <lineage>
        <taxon>Bacteria</taxon>
        <taxon>Bacillati</taxon>
        <taxon>Bacillota</taxon>
        <taxon>Clostridia</taxon>
        <taxon>Lachnospirales</taxon>
        <taxon>Lachnospiraceae</taxon>
        <taxon>Anaerobutyricum</taxon>
    </lineage>
</organism>
<proteinExistence type="predicted"/>
<feature type="transmembrane region" description="Helical" evidence="1">
    <location>
        <begin position="6"/>
        <end position="22"/>
    </location>
</feature>
<reference evidence="2 3" key="1">
    <citation type="submission" date="2009-01" db="EMBL/GenBank/DDBJ databases">
        <authorList>
            <person name="Fulton L."/>
            <person name="Clifton S."/>
            <person name="Fulton B."/>
            <person name="Xu J."/>
            <person name="Minx P."/>
            <person name="Pepin K.H."/>
            <person name="Johnson M."/>
            <person name="Bhonagiri V."/>
            <person name="Nash W.E."/>
            <person name="Mardis E.R."/>
            <person name="Wilson R.K."/>
        </authorList>
    </citation>
    <scope>NUCLEOTIDE SEQUENCE [LARGE SCALE GENOMIC DNA]</scope>
    <source>
        <strain evidence="2 3">DSM 3353</strain>
    </source>
</reference>
<keyword evidence="1" id="KW-1133">Transmembrane helix</keyword>
<evidence type="ECO:0000313" key="3">
    <source>
        <dbReference type="Proteomes" id="UP000003174"/>
    </source>
</evidence>
<sequence>MFFLCIVEYGSIIIILIFLYKFKSFNRIIGKPDESLGRKATGSLKWQPAA</sequence>
<gene>
    <name evidence="2" type="ORF">EUBHAL_00961</name>
</gene>
<reference evidence="2 3" key="2">
    <citation type="submission" date="2009-02" db="EMBL/GenBank/DDBJ databases">
        <title>Draft genome sequence of Eubacterium hallii (DSM 3353).</title>
        <authorList>
            <person name="Sudarsanam P."/>
            <person name="Ley R."/>
            <person name="Guruge J."/>
            <person name="Turnbaugh P.J."/>
            <person name="Mahowald M."/>
            <person name="Liep D."/>
            <person name="Gordon J."/>
        </authorList>
    </citation>
    <scope>NUCLEOTIDE SEQUENCE [LARGE SCALE GENOMIC DNA]</scope>
    <source>
        <strain evidence="2 3">DSM 3353</strain>
    </source>
</reference>
<protein>
    <submittedName>
        <fullName evidence="2">Uncharacterized protein</fullName>
    </submittedName>
</protein>
<evidence type="ECO:0000256" key="1">
    <source>
        <dbReference type="SAM" id="Phobius"/>
    </source>
</evidence>
<accession>C0EU77</accession>